<feature type="region of interest" description="Disordered" evidence="4">
    <location>
        <begin position="1"/>
        <end position="32"/>
    </location>
</feature>
<dbReference type="CDD" id="cd01189">
    <property type="entry name" value="INT_ICEBs1_C_like"/>
    <property type="match status" value="1"/>
</dbReference>
<dbReference type="Gene3D" id="1.10.150.130">
    <property type="match status" value="1"/>
</dbReference>
<evidence type="ECO:0000256" key="4">
    <source>
        <dbReference type="SAM" id="MobiDB-lite"/>
    </source>
</evidence>
<dbReference type="InterPro" id="IPR002104">
    <property type="entry name" value="Integrase_catalytic"/>
</dbReference>
<dbReference type="GO" id="GO:0003677">
    <property type="term" value="F:DNA binding"/>
    <property type="evidence" value="ECO:0007669"/>
    <property type="project" value="UniProtKB-KW"/>
</dbReference>
<dbReference type="InterPro" id="IPR058717">
    <property type="entry name" value="Phage_L5_Integrase_N"/>
</dbReference>
<evidence type="ECO:0000256" key="2">
    <source>
        <dbReference type="ARBA" id="ARBA00023125"/>
    </source>
</evidence>
<dbReference type="EMBL" id="REFW01000007">
    <property type="protein sequence ID" value="RMB57220.1"/>
    <property type="molecule type" value="Genomic_DNA"/>
</dbReference>
<proteinExistence type="inferred from homology"/>
<feature type="domain" description="Tyr recombinase" evidence="5">
    <location>
        <begin position="200"/>
        <end position="396"/>
    </location>
</feature>
<dbReference type="PROSITE" id="PS51898">
    <property type="entry name" value="TYR_RECOMBINASE"/>
    <property type="match status" value="1"/>
</dbReference>
<comment type="similarity">
    <text evidence="1">Belongs to the 'phage' integrase family.</text>
</comment>
<dbReference type="InterPro" id="IPR013762">
    <property type="entry name" value="Integrase-like_cat_sf"/>
</dbReference>
<dbReference type="Pfam" id="PF00589">
    <property type="entry name" value="Phage_integrase"/>
    <property type="match status" value="1"/>
</dbReference>
<evidence type="ECO:0000313" key="7">
    <source>
        <dbReference type="Proteomes" id="UP000275256"/>
    </source>
</evidence>
<dbReference type="GO" id="GO:0015074">
    <property type="term" value="P:DNA integration"/>
    <property type="evidence" value="ECO:0007669"/>
    <property type="project" value="InterPro"/>
</dbReference>
<dbReference type="Gene3D" id="1.10.443.10">
    <property type="entry name" value="Intergrase catalytic core"/>
    <property type="match status" value="1"/>
</dbReference>
<dbReference type="RefSeq" id="WP_121902720.1">
    <property type="nucleotide sequence ID" value="NZ_REFW01000007.1"/>
</dbReference>
<dbReference type="GO" id="GO:0006310">
    <property type="term" value="P:DNA recombination"/>
    <property type="evidence" value="ECO:0007669"/>
    <property type="project" value="UniProtKB-KW"/>
</dbReference>
<dbReference type="OrthoDB" id="1822491at2"/>
<dbReference type="PANTHER" id="PTHR30349:SF64">
    <property type="entry name" value="PROPHAGE INTEGRASE INTD-RELATED"/>
    <property type="match status" value="1"/>
</dbReference>
<evidence type="ECO:0000259" key="5">
    <source>
        <dbReference type="PROSITE" id="PS51898"/>
    </source>
</evidence>
<dbReference type="InterPro" id="IPR050090">
    <property type="entry name" value="Tyrosine_recombinase_XerCD"/>
</dbReference>
<sequence>MRNTVSLDDRLPVPKRGGGNFRGTKRGFGSVRQLPSGRFQARYTGPDATEHRAPVTFETKGDATTWLSMQQAAITEHRWRPAPPPVPGKLRFPDYAAEWLSNREVGPRTRSEYQKMLDGRLARFAELNLDQITPSIIKAWWQAQGPKYPTARRRAYDLLHAILDTATKPDEDTEAPPLLTVNPARLTAKTLRADTTTSRARIKPATLAELSAIAAAMPDRYKAMVLLAAWCQPRFGELTELRRKDVVIVRDDNVPISGVLHITRAVVWTNADTSVVKEPKSEAGVRDVAVPPHVLPILDAHLNTWAADGPSGLLFPAVKSGGHMKHGALYKVFGRARAVAGRPDLRWHDLRHTGATMAAQAGATLAELMNRLGHSDVRAALIYQHATADRDAELARKLSDMAGG</sequence>
<name>A0A3M0FWS5_9ACTN</name>
<dbReference type="SUPFAM" id="SSF56349">
    <property type="entry name" value="DNA breaking-rejoining enzymes"/>
    <property type="match status" value="1"/>
</dbReference>
<dbReference type="AlphaFoldDB" id="A0A3M0FWS5"/>
<dbReference type="Pfam" id="PF26003">
    <property type="entry name" value="Integrase_N_phage"/>
    <property type="match status" value="1"/>
</dbReference>
<organism evidence="6 7">
    <name type="scientific">Tessaracoccus antarcticus</name>
    <dbReference type="NCBI Taxonomy" id="2479848"/>
    <lineage>
        <taxon>Bacteria</taxon>
        <taxon>Bacillati</taxon>
        <taxon>Actinomycetota</taxon>
        <taxon>Actinomycetes</taxon>
        <taxon>Propionibacteriales</taxon>
        <taxon>Propionibacteriaceae</taxon>
        <taxon>Tessaracoccus</taxon>
    </lineage>
</organism>
<dbReference type="InterPro" id="IPR010998">
    <property type="entry name" value="Integrase_recombinase_N"/>
</dbReference>
<dbReference type="InterPro" id="IPR011010">
    <property type="entry name" value="DNA_brk_join_enz"/>
</dbReference>
<evidence type="ECO:0000256" key="3">
    <source>
        <dbReference type="ARBA" id="ARBA00023172"/>
    </source>
</evidence>
<evidence type="ECO:0000256" key="1">
    <source>
        <dbReference type="ARBA" id="ARBA00008857"/>
    </source>
</evidence>
<comment type="caution">
    <text evidence="6">The sequence shown here is derived from an EMBL/GenBank/DDBJ whole genome shotgun (WGS) entry which is preliminary data.</text>
</comment>
<reference evidence="6 7" key="1">
    <citation type="submission" date="2018-10" db="EMBL/GenBank/DDBJ databases">
        <title>Tessaracoccus antarcticuss sp. nov., isolated from sediment.</title>
        <authorList>
            <person name="Zhou L.Y."/>
            <person name="Du Z.J."/>
        </authorList>
    </citation>
    <scope>NUCLEOTIDE SEQUENCE [LARGE SCALE GENOMIC DNA]</scope>
    <source>
        <strain evidence="6 7">JDX10</strain>
    </source>
</reference>
<accession>A0A3M0FWS5</accession>
<keyword evidence="3" id="KW-0233">DNA recombination</keyword>
<keyword evidence="2" id="KW-0238">DNA-binding</keyword>
<dbReference type="PANTHER" id="PTHR30349">
    <property type="entry name" value="PHAGE INTEGRASE-RELATED"/>
    <property type="match status" value="1"/>
</dbReference>
<gene>
    <name evidence="6" type="ORF">EAX62_15865</name>
</gene>
<evidence type="ECO:0000313" key="6">
    <source>
        <dbReference type="EMBL" id="RMB57220.1"/>
    </source>
</evidence>
<keyword evidence="7" id="KW-1185">Reference proteome</keyword>
<protein>
    <submittedName>
        <fullName evidence="6">Site-specific integrase</fullName>
    </submittedName>
</protein>
<dbReference type="Proteomes" id="UP000275256">
    <property type="component" value="Unassembled WGS sequence"/>
</dbReference>